<gene>
    <name evidence="1" type="ORF">COU96_01550</name>
</gene>
<comment type="caution">
    <text evidence="1">The sequence shown here is derived from an EMBL/GenBank/DDBJ whole genome shotgun (WGS) entry which is preliminary data.</text>
</comment>
<reference evidence="2" key="1">
    <citation type="submission" date="2017-09" db="EMBL/GenBank/DDBJ databases">
        <title>Depth-based differentiation of microbial function through sediment-hosted aquifers and enrichment of novel symbionts in the deep terrestrial subsurface.</title>
        <authorList>
            <person name="Probst A.J."/>
            <person name="Ladd B."/>
            <person name="Jarett J.K."/>
            <person name="Geller-Mcgrath D.E."/>
            <person name="Sieber C.M.K."/>
            <person name="Emerson J.B."/>
            <person name="Anantharaman K."/>
            <person name="Thomas B.C."/>
            <person name="Malmstrom R."/>
            <person name="Stieglmeier M."/>
            <person name="Klingl A."/>
            <person name="Woyke T."/>
            <person name="Ryan C.M."/>
            <person name="Banfield J.F."/>
        </authorList>
    </citation>
    <scope>NUCLEOTIDE SEQUENCE [LARGE SCALE GENOMIC DNA]</scope>
</reference>
<name>A0A2M8L5I0_9BACT</name>
<dbReference type="AlphaFoldDB" id="A0A2M8L5I0"/>
<proteinExistence type="predicted"/>
<evidence type="ECO:0000313" key="2">
    <source>
        <dbReference type="Proteomes" id="UP000229500"/>
    </source>
</evidence>
<dbReference type="Proteomes" id="UP000229500">
    <property type="component" value="Unassembled WGS sequence"/>
</dbReference>
<sequence>MKKRENIGLVGRKMGKIERMFVIKNLSNCPLSIKKLVKGLIEEIAKLYTRNFRLLEKKEYFRKRSLVCRKELLKQCHLRRKLQEQLSKKKARESVISLPN</sequence>
<organism evidence="1 2">
    <name type="scientific">Candidatus Shapirobacteria bacterium CG10_big_fil_rev_8_21_14_0_10_38_14</name>
    <dbReference type="NCBI Taxonomy" id="1974483"/>
    <lineage>
        <taxon>Bacteria</taxon>
        <taxon>Candidatus Shapironibacteriota</taxon>
    </lineage>
</organism>
<protein>
    <submittedName>
        <fullName evidence="1">Uncharacterized protein</fullName>
    </submittedName>
</protein>
<evidence type="ECO:0000313" key="1">
    <source>
        <dbReference type="EMBL" id="PJE69100.1"/>
    </source>
</evidence>
<accession>A0A2M8L5I0</accession>
<dbReference type="EMBL" id="PFEL01000061">
    <property type="protein sequence ID" value="PJE69100.1"/>
    <property type="molecule type" value="Genomic_DNA"/>
</dbReference>